<feature type="region of interest" description="Disordered" evidence="1">
    <location>
        <begin position="50"/>
        <end position="77"/>
    </location>
</feature>
<protein>
    <recommendedName>
        <fullName evidence="4">Terminase small subunit</fullName>
    </recommendedName>
</protein>
<evidence type="ECO:0000313" key="2">
    <source>
        <dbReference type="EMBL" id="MBB4084236.1"/>
    </source>
</evidence>
<reference evidence="2 3" key="1">
    <citation type="submission" date="2020-08" db="EMBL/GenBank/DDBJ databases">
        <title>Genomic Encyclopedia of Type Strains, Phase IV (KMG-IV): sequencing the most valuable type-strain genomes for metagenomic binning, comparative biology and taxonomic classification.</title>
        <authorList>
            <person name="Goeker M."/>
        </authorList>
    </citation>
    <scope>NUCLEOTIDE SEQUENCE [LARGE SCALE GENOMIC DNA]</scope>
    <source>
        <strain evidence="2 3">DSM 23960</strain>
    </source>
</reference>
<comment type="caution">
    <text evidence="2">The sequence shown here is derived from an EMBL/GenBank/DDBJ whole genome shotgun (WGS) entry which is preliminary data.</text>
</comment>
<dbReference type="RefSeq" id="WP_183205511.1">
    <property type="nucleotide sequence ID" value="NZ_BAAAER010000003.1"/>
</dbReference>
<proteinExistence type="predicted"/>
<dbReference type="EMBL" id="JACIDM010000003">
    <property type="protein sequence ID" value="MBB4084236.1"/>
    <property type="molecule type" value="Genomic_DNA"/>
</dbReference>
<evidence type="ECO:0008006" key="4">
    <source>
        <dbReference type="Google" id="ProtNLM"/>
    </source>
</evidence>
<accession>A0A7W6JFQ2</accession>
<dbReference type="Proteomes" id="UP000529946">
    <property type="component" value="Unassembled WGS sequence"/>
</dbReference>
<feature type="compositionally biased region" description="Acidic residues" evidence="1">
    <location>
        <begin position="59"/>
        <end position="74"/>
    </location>
</feature>
<name>A0A7W6JFQ2_9CAUL</name>
<evidence type="ECO:0000256" key="1">
    <source>
        <dbReference type="SAM" id="MobiDB-lite"/>
    </source>
</evidence>
<evidence type="ECO:0000313" key="3">
    <source>
        <dbReference type="Proteomes" id="UP000529946"/>
    </source>
</evidence>
<keyword evidence="3" id="KW-1185">Reference proteome</keyword>
<sequence>MLGPMTDGYRIRSPETWDQAREAYLAGEPAPVVCERFDIGLSAFRRRAREEGWRRSDQPDTELEPDVPDDELPDFDPGRTIRVAAGRMALAVERGRVYEALRWGRLHAMAARHIVLVEQERARAAERLRGAKQRAAMAEFCDLTKPIGDVKARMREAADAVTGDLHYLHDLHPVSPSADGADIDED</sequence>
<gene>
    <name evidence="2" type="ORF">GGR12_003124</name>
</gene>
<organism evidence="2 3">
    <name type="scientific">Brevundimonas lenta</name>
    <dbReference type="NCBI Taxonomy" id="424796"/>
    <lineage>
        <taxon>Bacteria</taxon>
        <taxon>Pseudomonadati</taxon>
        <taxon>Pseudomonadota</taxon>
        <taxon>Alphaproteobacteria</taxon>
        <taxon>Caulobacterales</taxon>
        <taxon>Caulobacteraceae</taxon>
        <taxon>Brevundimonas</taxon>
    </lineage>
</organism>
<dbReference type="AlphaFoldDB" id="A0A7W6JFQ2"/>